<dbReference type="SFLD" id="SFLDG01129">
    <property type="entry name" value="C1.5:_HAD__Beta-PGM__Phosphata"/>
    <property type="match status" value="1"/>
</dbReference>
<dbReference type="PANTHER" id="PTHR18901">
    <property type="entry name" value="2-DEOXYGLUCOSE-6-PHOSPHATE PHOSPHATASE 2"/>
    <property type="match status" value="1"/>
</dbReference>
<protein>
    <submittedName>
        <fullName evidence="1">HAD family phosphatase</fullName>
    </submittedName>
</protein>
<dbReference type="Pfam" id="PF13419">
    <property type="entry name" value="HAD_2"/>
    <property type="match status" value="1"/>
</dbReference>
<name>A0ABU6GFF5_9BACL</name>
<dbReference type="SFLD" id="SFLDG01135">
    <property type="entry name" value="C1.5.6:_HAD__Beta-PGM__Phospha"/>
    <property type="match status" value="1"/>
</dbReference>
<dbReference type="Proteomes" id="UP001344632">
    <property type="component" value="Unassembled WGS sequence"/>
</dbReference>
<sequence>MKAFIFDMDGVIIDSEPIHFEIDVETMKYFGVTISPQEFERFVGMTNPEMWSILKQDYSLPQSVSEIIEYQLKLKIELIRSIDLAPIEGIQELIFDLKQNNIVIGLASSSPISFIHEVLRKYNFFEYFDCIVSGEEVAKGKPAPDIYLEASNQLNINPSECWVLEDSKHGIQAAKSAGMRCIGFINPNSGNQDLSRADTIINSVRDIKVTDLMLE</sequence>
<dbReference type="EMBL" id="JARLKZ010000002">
    <property type="protein sequence ID" value="MEC0238457.1"/>
    <property type="molecule type" value="Genomic_DNA"/>
</dbReference>
<dbReference type="Gene3D" id="1.10.150.240">
    <property type="entry name" value="Putative phosphatase, domain 2"/>
    <property type="match status" value="1"/>
</dbReference>
<organism evidence="1 2">
    <name type="scientific">Paenibacillus dokdonensis</name>
    <dbReference type="NCBI Taxonomy" id="2567944"/>
    <lineage>
        <taxon>Bacteria</taxon>
        <taxon>Bacillati</taxon>
        <taxon>Bacillota</taxon>
        <taxon>Bacilli</taxon>
        <taxon>Bacillales</taxon>
        <taxon>Paenibacillaceae</taxon>
        <taxon>Paenibacillus</taxon>
    </lineage>
</organism>
<dbReference type="InterPro" id="IPR023214">
    <property type="entry name" value="HAD_sf"/>
</dbReference>
<accession>A0ABU6GFF5</accession>
<gene>
    <name evidence="1" type="ORF">P4H66_01040</name>
</gene>
<dbReference type="SUPFAM" id="SSF56784">
    <property type="entry name" value="HAD-like"/>
    <property type="match status" value="1"/>
</dbReference>
<evidence type="ECO:0000313" key="2">
    <source>
        <dbReference type="Proteomes" id="UP001344632"/>
    </source>
</evidence>
<dbReference type="NCBIfam" id="TIGR01509">
    <property type="entry name" value="HAD-SF-IA-v3"/>
    <property type="match status" value="1"/>
</dbReference>
<dbReference type="RefSeq" id="WP_326085046.1">
    <property type="nucleotide sequence ID" value="NZ_JARLKZ010000002.1"/>
</dbReference>
<keyword evidence="2" id="KW-1185">Reference proteome</keyword>
<dbReference type="CDD" id="cd16423">
    <property type="entry name" value="HAD_BPGM-like"/>
    <property type="match status" value="1"/>
</dbReference>
<dbReference type="Gene3D" id="3.40.50.1000">
    <property type="entry name" value="HAD superfamily/HAD-like"/>
    <property type="match status" value="1"/>
</dbReference>
<reference evidence="1 2" key="1">
    <citation type="submission" date="2023-03" db="EMBL/GenBank/DDBJ databases">
        <title>Bacillus Genome Sequencing.</title>
        <authorList>
            <person name="Dunlap C."/>
        </authorList>
    </citation>
    <scope>NUCLEOTIDE SEQUENCE [LARGE SCALE GENOMIC DNA]</scope>
    <source>
        <strain evidence="1 2">BD-525</strain>
    </source>
</reference>
<comment type="caution">
    <text evidence="1">The sequence shown here is derived from an EMBL/GenBank/DDBJ whole genome shotgun (WGS) entry which is preliminary data.</text>
</comment>
<dbReference type="PANTHER" id="PTHR18901:SF38">
    <property type="entry name" value="PSEUDOURIDINE-5'-PHOSPHATASE"/>
    <property type="match status" value="1"/>
</dbReference>
<dbReference type="SFLD" id="SFLDS00003">
    <property type="entry name" value="Haloacid_Dehalogenase"/>
    <property type="match status" value="1"/>
</dbReference>
<dbReference type="InterPro" id="IPR041492">
    <property type="entry name" value="HAD_2"/>
</dbReference>
<evidence type="ECO:0000313" key="1">
    <source>
        <dbReference type="EMBL" id="MEC0238457.1"/>
    </source>
</evidence>
<dbReference type="InterPro" id="IPR036412">
    <property type="entry name" value="HAD-like_sf"/>
</dbReference>
<dbReference type="InterPro" id="IPR023198">
    <property type="entry name" value="PGP-like_dom2"/>
</dbReference>
<proteinExistence type="predicted"/>
<dbReference type="InterPro" id="IPR006439">
    <property type="entry name" value="HAD-SF_hydro_IA"/>
</dbReference>